<evidence type="ECO:0000256" key="1">
    <source>
        <dbReference type="SAM" id="MobiDB-lite"/>
    </source>
</evidence>
<dbReference type="AlphaFoldDB" id="A0A5N7AT88"/>
<keyword evidence="3" id="KW-1185">Reference proteome</keyword>
<evidence type="ECO:0000313" key="3">
    <source>
        <dbReference type="Proteomes" id="UP000326198"/>
    </source>
</evidence>
<dbReference type="Proteomes" id="UP000326198">
    <property type="component" value="Unassembled WGS sequence"/>
</dbReference>
<proteinExistence type="predicted"/>
<sequence>MIAILPEIVVRCLLIARKKRKDGKQERQEKRQKKRKKKTGGDWRTSDTSSFATDAARCRCHLLSSMVSGQYASEKLRIWKEGQTRDKRKEGSVILSRGFTRAQIMDLHIMHGEGGASVVHQDGQRYLKVRLAFCC</sequence>
<organism evidence="2 3">
    <name type="scientific">Aspergillus bertholletiae</name>
    <dbReference type="NCBI Taxonomy" id="1226010"/>
    <lineage>
        <taxon>Eukaryota</taxon>
        <taxon>Fungi</taxon>
        <taxon>Dikarya</taxon>
        <taxon>Ascomycota</taxon>
        <taxon>Pezizomycotina</taxon>
        <taxon>Eurotiomycetes</taxon>
        <taxon>Eurotiomycetidae</taxon>
        <taxon>Eurotiales</taxon>
        <taxon>Aspergillaceae</taxon>
        <taxon>Aspergillus</taxon>
        <taxon>Aspergillus subgen. Circumdati</taxon>
    </lineage>
</organism>
<reference evidence="2 3" key="1">
    <citation type="submission" date="2019-04" db="EMBL/GenBank/DDBJ databases">
        <title>Friends and foes A comparative genomics studyof 23 Aspergillus species from section Flavi.</title>
        <authorList>
            <consortium name="DOE Joint Genome Institute"/>
            <person name="Kjaerbolling I."/>
            <person name="Vesth T."/>
            <person name="Frisvad J.C."/>
            <person name="Nybo J.L."/>
            <person name="Theobald S."/>
            <person name="Kildgaard S."/>
            <person name="Isbrandt T."/>
            <person name="Kuo A."/>
            <person name="Sato A."/>
            <person name="Lyhne E.K."/>
            <person name="Kogle M.E."/>
            <person name="Wiebenga A."/>
            <person name="Kun R.S."/>
            <person name="Lubbers R.J."/>
            <person name="Makela M.R."/>
            <person name="Barry K."/>
            <person name="Chovatia M."/>
            <person name="Clum A."/>
            <person name="Daum C."/>
            <person name="Haridas S."/>
            <person name="He G."/>
            <person name="LaButti K."/>
            <person name="Lipzen A."/>
            <person name="Mondo S."/>
            <person name="Riley R."/>
            <person name="Salamov A."/>
            <person name="Simmons B.A."/>
            <person name="Magnuson J.K."/>
            <person name="Henrissat B."/>
            <person name="Mortensen U.H."/>
            <person name="Larsen T.O."/>
            <person name="Devries R.P."/>
            <person name="Grigoriev I.V."/>
            <person name="Machida M."/>
            <person name="Baker S.E."/>
            <person name="Andersen M.R."/>
        </authorList>
    </citation>
    <scope>NUCLEOTIDE SEQUENCE [LARGE SCALE GENOMIC DNA]</scope>
    <source>
        <strain evidence="2 3">IBT 29228</strain>
    </source>
</reference>
<accession>A0A5N7AT88</accession>
<dbReference type="EMBL" id="ML736329">
    <property type="protein sequence ID" value="KAE8373077.1"/>
    <property type="molecule type" value="Genomic_DNA"/>
</dbReference>
<feature type="region of interest" description="Disordered" evidence="1">
    <location>
        <begin position="21"/>
        <end position="48"/>
    </location>
</feature>
<name>A0A5N7AT88_9EURO</name>
<protein>
    <submittedName>
        <fullName evidence="2">Uncharacterized protein</fullName>
    </submittedName>
</protein>
<evidence type="ECO:0000313" key="2">
    <source>
        <dbReference type="EMBL" id="KAE8373077.1"/>
    </source>
</evidence>
<gene>
    <name evidence="2" type="ORF">BDV26DRAFT_76448</name>
</gene>